<keyword evidence="7 8" id="KW-0093">Biotin biosynthesis</keyword>
<evidence type="ECO:0000256" key="6">
    <source>
        <dbReference type="ARBA" id="ARBA00022691"/>
    </source>
</evidence>
<evidence type="ECO:0000259" key="9">
    <source>
        <dbReference type="Pfam" id="PF08241"/>
    </source>
</evidence>
<keyword evidence="4 8" id="KW-0489">Methyltransferase</keyword>
<dbReference type="CDD" id="cd02440">
    <property type="entry name" value="AdoMet_MTases"/>
    <property type="match status" value="1"/>
</dbReference>
<dbReference type="GO" id="GO:0010340">
    <property type="term" value="F:carboxyl-O-methyltransferase activity"/>
    <property type="evidence" value="ECO:0007669"/>
    <property type="project" value="UniProtKB-UniRule"/>
</dbReference>
<evidence type="ECO:0000256" key="7">
    <source>
        <dbReference type="ARBA" id="ARBA00022756"/>
    </source>
</evidence>
<dbReference type="Pfam" id="PF08241">
    <property type="entry name" value="Methyltransf_11"/>
    <property type="match status" value="1"/>
</dbReference>
<comment type="catalytic activity">
    <reaction evidence="1 8">
        <text>malonyl-[ACP] + S-adenosyl-L-methionine = malonyl-[ACP] methyl ester + S-adenosyl-L-homocysteine</text>
        <dbReference type="Rhea" id="RHEA:17105"/>
        <dbReference type="Rhea" id="RHEA-COMP:9623"/>
        <dbReference type="Rhea" id="RHEA-COMP:9954"/>
        <dbReference type="ChEBI" id="CHEBI:57856"/>
        <dbReference type="ChEBI" id="CHEBI:59789"/>
        <dbReference type="ChEBI" id="CHEBI:78449"/>
        <dbReference type="ChEBI" id="CHEBI:78845"/>
        <dbReference type="EC" id="2.1.1.197"/>
    </reaction>
</comment>
<dbReference type="PANTHER" id="PTHR42912">
    <property type="entry name" value="METHYLTRANSFERASE"/>
    <property type="match status" value="1"/>
</dbReference>
<dbReference type="GO" id="GO:0009102">
    <property type="term" value="P:biotin biosynthetic process"/>
    <property type="evidence" value="ECO:0007669"/>
    <property type="project" value="UniProtKB-UniRule"/>
</dbReference>
<evidence type="ECO:0000256" key="5">
    <source>
        <dbReference type="ARBA" id="ARBA00022679"/>
    </source>
</evidence>
<dbReference type="SUPFAM" id="SSF53335">
    <property type="entry name" value="S-adenosyl-L-methionine-dependent methyltransferases"/>
    <property type="match status" value="1"/>
</dbReference>
<proteinExistence type="inferred from homology"/>
<accession>A0AB74UBN6</accession>
<feature type="domain" description="Methyltransferase type 11" evidence="9">
    <location>
        <begin position="55"/>
        <end position="149"/>
    </location>
</feature>
<dbReference type="HAMAP" id="MF_00835">
    <property type="entry name" value="BioC"/>
    <property type="match status" value="1"/>
</dbReference>
<dbReference type="EMBL" id="CP159578">
    <property type="protein sequence ID" value="XCJ78035.1"/>
    <property type="molecule type" value="Genomic_DNA"/>
</dbReference>
<dbReference type="GO" id="GO:0102130">
    <property type="term" value="F:malonyl-CoA methyltransferase activity"/>
    <property type="evidence" value="ECO:0007669"/>
    <property type="project" value="UniProtKB-EC"/>
</dbReference>
<keyword evidence="5 8" id="KW-0808">Transferase</keyword>
<dbReference type="EC" id="2.1.1.197" evidence="3 8"/>
<evidence type="ECO:0000256" key="4">
    <source>
        <dbReference type="ARBA" id="ARBA00022603"/>
    </source>
</evidence>
<gene>
    <name evidence="8 10" type="primary">bioC</name>
    <name evidence="10" type="ORF">ABV408_11320</name>
</gene>
<comment type="similarity">
    <text evidence="8">Belongs to the methyltransferase superfamily.</text>
</comment>
<organism evidence="10">
    <name type="scientific">Salinicola endophyticus</name>
    <dbReference type="NCBI Taxonomy" id="1949083"/>
    <lineage>
        <taxon>Bacteria</taxon>
        <taxon>Pseudomonadati</taxon>
        <taxon>Pseudomonadota</taxon>
        <taxon>Gammaproteobacteria</taxon>
        <taxon>Oceanospirillales</taxon>
        <taxon>Halomonadaceae</taxon>
        <taxon>Salinicola</taxon>
    </lineage>
</organism>
<sequence>MSELMDIPRLARQRRIASGFSRAASSYDAAAGLQREVADTLLARLPADCRPAAVLDIGCGTGYVTAALARRYASTTLGLDLASGMLAAARASHPELAIRWLAGAAERLPLAAGSVDLVASSLALQWCDSLAAALDEAWRVLRPGGYLAFTTLCDGSLREWQGAWRAVDDGAHVNRFLPEETLAATLARPGWRGCRHEVTTRRCWYPDLAAARQALKAIGANTVVAAATSSSVHTRSSAHTPRGLTGRERLARLEAAFEEYRRPAGIPISYRVATVVMQR</sequence>
<dbReference type="InterPro" id="IPR029063">
    <property type="entry name" value="SAM-dependent_MTases_sf"/>
</dbReference>
<dbReference type="NCBIfam" id="TIGR02072">
    <property type="entry name" value="BioC"/>
    <property type="match status" value="1"/>
</dbReference>
<dbReference type="InterPro" id="IPR011814">
    <property type="entry name" value="BioC"/>
</dbReference>
<dbReference type="InterPro" id="IPR050508">
    <property type="entry name" value="Methyltransf_Superfamily"/>
</dbReference>
<dbReference type="InterPro" id="IPR013216">
    <property type="entry name" value="Methyltransf_11"/>
</dbReference>
<comment type="function">
    <text evidence="8">Converts the free carboxyl group of a malonyl-thioester to its methyl ester by transfer of a methyl group from S-adenosyl-L-methionine (SAM). It allows to synthesize pimeloyl-ACP via the fatty acid synthetic pathway.</text>
</comment>
<keyword evidence="6 8" id="KW-0949">S-adenosyl-L-methionine</keyword>
<reference evidence="10" key="1">
    <citation type="submission" date="2024-06" db="EMBL/GenBank/DDBJ databases">
        <title>Complete genome of Salinicola endophyticus HNIBRBA4755.</title>
        <authorList>
            <person name="Shin S.Y."/>
            <person name="Kang H."/>
            <person name="Song J."/>
        </authorList>
    </citation>
    <scope>NUCLEOTIDE SEQUENCE</scope>
    <source>
        <strain evidence="10">HNIBRBA4755</strain>
    </source>
</reference>
<dbReference type="Gene3D" id="3.40.50.150">
    <property type="entry name" value="Vaccinia Virus protein VP39"/>
    <property type="match status" value="1"/>
</dbReference>
<name>A0AB74UBN6_9GAMM</name>
<evidence type="ECO:0000313" key="10">
    <source>
        <dbReference type="EMBL" id="XCJ78035.1"/>
    </source>
</evidence>
<evidence type="ECO:0000256" key="2">
    <source>
        <dbReference type="ARBA" id="ARBA00004746"/>
    </source>
</evidence>
<dbReference type="AlphaFoldDB" id="A0AB74UBN6"/>
<dbReference type="GO" id="GO:0008757">
    <property type="term" value="F:S-adenosylmethionine-dependent methyltransferase activity"/>
    <property type="evidence" value="ECO:0007669"/>
    <property type="project" value="InterPro"/>
</dbReference>
<protein>
    <recommendedName>
        <fullName evidence="3 8">Malonyl-[acyl-carrier protein] O-methyltransferase</fullName>
        <shortName evidence="8">Malonyl-ACP O-methyltransferase</shortName>
        <ecNumber evidence="3 8">2.1.1.197</ecNumber>
    </recommendedName>
    <alternativeName>
        <fullName evidence="8">Biotin synthesis protein BioC</fullName>
    </alternativeName>
</protein>
<comment type="pathway">
    <text evidence="2 8">Cofactor biosynthesis; biotin biosynthesis.</text>
</comment>
<evidence type="ECO:0000256" key="3">
    <source>
        <dbReference type="ARBA" id="ARBA00012327"/>
    </source>
</evidence>
<dbReference type="PANTHER" id="PTHR42912:SF93">
    <property type="entry name" value="N6-ADENOSINE-METHYLTRANSFERASE TMT1A"/>
    <property type="match status" value="1"/>
</dbReference>
<dbReference type="GO" id="GO:0032259">
    <property type="term" value="P:methylation"/>
    <property type="evidence" value="ECO:0007669"/>
    <property type="project" value="UniProtKB-KW"/>
</dbReference>
<dbReference type="RefSeq" id="WP_353979057.1">
    <property type="nucleotide sequence ID" value="NZ_CP159578.1"/>
</dbReference>
<evidence type="ECO:0000256" key="8">
    <source>
        <dbReference type="HAMAP-Rule" id="MF_00835"/>
    </source>
</evidence>
<evidence type="ECO:0000256" key="1">
    <source>
        <dbReference type="ARBA" id="ARBA00000852"/>
    </source>
</evidence>